<evidence type="ECO:0000256" key="8">
    <source>
        <dbReference type="ARBA" id="ARBA00022741"/>
    </source>
</evidence>
<evidence type="ECO:0000259" key="16">
    <source>
        <dbReference type="Pfam" id="PF01583"/>
    </source>
</evidence>
<dbReference type="FunFam" id="3.40.50.300:FF:000212">
    <property type="entry name" value="Adenylyl-sulfate kinase"/>
    <property type="match status" value="1"/>
</dbReference>
<evidence type="ECO:0000256" key="3">
    <source>
        <dbReference type="ARBA" id="ARBA00004806"/>
    </source>
</evidence>
<organism evidence="17 18">
    <name type="scientific">Vibrio aestuarianus</name>
    <dbReference type="NCBI Taxonomy" id="28171"/>
    <lineage>
        <taxon>Bacteria</taxon>
        <taxon>Pseudomonadati</taxon>
        <taxon>Pseudomonadota</taxon>
        <taxon>Gammaproteobacteria</taxon>
        <taxon>Vibrionales</taxon>
        <taxon>Vibrionaceae</taxon>
        <taxon>Vibrio</taxon>
    </lineage>
</organism>
<keyword evidence="9 14" id="KW-0418">Kinase</keyword>
<dbReference type="SUPFAM" id="SSF52540">
    <property type="entry name" value="P-loop containing nucleoside triphosphate hydrolases"/>
    <property type="match status" value="1"/>
</dbReference>
<dbReference type="NCBIfam" id="TIGR00455">
    <property type="entry name" value="apsK"/>
    <property type="match status" value="1"/>
</dbReference>
<feature type="domain" description="APS kinase" evidence="16">
    <location>
        <begin position="36"/>
        <end position="185"/>
    </location>
</feature>
<evidence type="ECO:0000256" key="15">
    <source>
        <dbReference type="RuleBase" id="RU004347"/>
    </source>
</evidence>
<keyword evidence="14" id="KW-0597">Phosphoprotein</keyword>
<dbReference type="AlphaFoldDB" id="A0AAX3U264"/>
<proteinExistence type="inferred from homology"/>
<dbReference type="Proteomes" id="UP001239257">
    <property type="component" value="Chromosome 1"/>
</dbReference>
<gene>
    <name evidence="14 17" type="primary">cysC</name>
    <name evidence="17" type="ORF">PYE51_11735</name>
</gene>
<dbReference type="GO" id="GO:0000103">
    <property type="term" value="P:sulfate assimilation"/>
    <property type="evidence" value="ECO:0007669"/>
    <property type="project" value="UniProtKB-UniRule"/>
</dbReference>
<keyword evidence="10 14" id="KW-0067">ATP-binding</keyword>
<dbReference type="GO" id="GO:0070814">
    <property type="term" value="P:hydrogen sulfide biosynthetic process"/>
    <property type="evidence" value="ECO:0007669"/>
    <property type="project" value="UniProtKB-UniRule"/>
</dbReference>
<evidence type="ECO:0000256" key="11">
    <source>
        <dbReference type="ARBA" id="ARBA00029724"/>
    </source>
</evidence>
<comment type="similarity">
    <text evidence="4 14 15">Belongs to the APS kinase family.</text>
</comment>
<evidence type="ECO:0000256" key="14">
    <source>
        <dbReference type="HAMAP-Rule" id="MF_00065"/>
    </source>
</evidence>
<dbReference type="Pfam" id="PF01583">
    <property type="entry name" value="APS_kinase"/>
    <property type="match status" value="1"/>
</dbReference>
<evidence type="ECO:0000256" key="9">
    <source>
        <dbReference type="ARBA" id="ARBA00022777"/>
    </source>
</evidence>
<dbReference type="NCBIfam" id="NF003013">
    <property type="entry name" value="PRK03846.1"/>
    <property type="match status" value="1"/>
</dbReference>
<evidence type="ECO:0000256" key="5">
    <source>
        <dbReference type="ARBA" id="ARBA00012121"/>
    </source>
</evidence>
<evidence type="ECO:0000313" key="18">
    <source>
        <dbReference type="Proteomes" id="UP001239257"/>
    </source>
</evidence>
<dbReference type="EMBL" id="CP118709">
    <property type="protein sequence ID" value="WGK81296.1"/>
    <property type="molecule type" value="Genomic_DNA"/>
</dbReference>
<evidence type="ECO:0000256" key="10">
    <source>
        <dbReference type="ARBA" id="ARBA00022840"/>
    </source>
</evidence>
<dbReference type="GO" id="GO:0005524">
    <property type="term" value="F:ATP binding"/>
    <property type="evidence" value="ECO:0007669"/>
    <property type="project" value="UniProtKB-UniRule"/>
</dbReference>
<reference evidence="17" key="1">
    <citation type="submission" date="2022-02" db="EMBL/GenBank/DDBJ databases">
        <title>Emergence and expansion in Europe of a Vibrio aestuarianus clonal complex pathogenic for oysters.</title>
        <authorList>
            <person name="Mesnil A."/>
            <person name="Travers M.-A."/>
        </authorList>
    </citation>
    <scope>NUCLEOTIDE SEQUENCE</scope>
    <source>
        <strain evidence="17">U29</strain>
    </source>
</reference>
<evidence type="ECO:0000256" key="12">
    <source>
        <dbReference type="ARBA" id="ARBA00031393"/>
    </source>
</evidence>
<evidence type="ECO:0000313" key="17">
    <source>
        <dbReference type="EMBL" id="WGK81296.1"/>
    </source>
</evidence>
<sequence>MNPYTNKQHDSVSDDIVWHNATVSSQGRAELKRQKPVVLWFTGLSGSGKSTIANAVELKLFELGKHSYLLDGDNVRHGLNKDLGFSDKDRLENIRRIGEVAKLFADSGLIVLTAFISPFISDREQVRALLEDRQFLEVFIDTPLEICEQRDPKGLYKKARTGEIKHFTGIDSKYEAPLSADIHVRTADTVIEECAQQIINKLIELEYI</sequence>
<keyword evidence="7 14" id="KW-0808">Transferase</keyword>
<dbReference type="PANTHER" id="PTHR11055">
    <property type="entry name" value="BIFUNCTIONAL 3'-PHOSPHOADENOSINE 5'-PHOSPHOSULFATE SYNTHASE"/>
    <property type="match status" value="1"/>
</dbReference>
<evidence type="ECO:0000256" key="7">
    <source>
        <dbReference type="ARBA" id="ARBA00022679"/>
    </source>
</evidence>
<dbReference type="HAMAP" id="MF_00065">
    <property type="entry name" value="Adenylyl_sulf_kinase"/>
    <property type="match status" value="1"/>
</dbReference>
<name>A0AAX3U264_9VIBR</name>
<dbReference type="CDD" id="cd02027">
    <property type="entry name" value="APSK"/>
    <property type="match status" value="1"/>
</dbReference>
<evidence type="ECO:0000256" key="13">
    <source>
        <dbReference type="ARBA" id="ARBA00031464"/>
    </source>
</evidence>
<comment type="catalytic activity">
    <reaction evidence="1 14 15">
        <text>adenosine 5'-phosphosulfate + ATP = 3'-phosphoadenylyl sulfate + ADP + H(+)</text>
        <dbReference type="Rhea" id="RHEA:24152"/>
        <dbReference type="ChEBI" id="CHEBI:15378"/>
        <dbReference type="ChEBI" id="CHEBI:30616"/>
        <dbReference type="ChEBI" id="CHEBI:58243"/>
        <dbReference type="ChEBI" id="CHEBI:58339"/>
        <dbReference type="ChEBI" id="CHEBI:456216"/>
        <dbReference type="EC" id="2.7.1.25"/>
    </reaction>
</comment>
<dbReference type="InterPro" id="IPR027417">
    <property type="entry name" value="P-loop_NTPase"/>
</dbReference>
<dbReference type="PANTHER" id="PTHR11055:SF63">
    <property type="entry name" value="ADENYLYL-SULFATE KINASE 1, CHLOROPLASTIC"/>
    <property type="match status" value="1"/>
</dbReference>
<dbReference type="InterPro" id="IPR059117">
    <property type="entry name" value="APS_kinase_dom"/>
</dbReference>
<feature type="active site" description="Phosphoserine intermediate" evidence="14">
    <location>
        <position position="117"/>
    </location>
</feature>
<keyword evidence="8 14" id="KW-0547">Nucleotide-binding</keyword>
<comment type="pathway">
    <text evidence="3 14 15">Sulfur metabolism; hydrogen sulfide biosynthesis; sulfite from sulfate: step 2/3.</text>
</comment>
<dbReference type="GO" id="GO:0004020">
    <property type="term" value="F:adenylylsulfate kinase activity"/>
    <property type="evidence" value="ECO:0007669"/>
    <property type="project" value="UniProtKB-UniRule"/>
</dbReference>
<protein>
    <recommendedName>
        <fullName evidence="6 14">Adenylyl-sulfate kinase</fullName>
        <ecNumber evidence="5 14">2.7.1.25</ecNumber>
    </recommendedName>
    <alternativeName>
        <fullName evidence="12 14">APS kinase</fullName>
    </alternativeName>
    <alternativeName>
        <fullName evidence="13 14">ATP adenosine-5'-phosphosulfate 3'-phosphotransferase</fullName>
    </alternativeName>
    <alternativeName>
        <fullName evidence="11 14">Adenosine-5'-phosphosulfate kinase</fullName>
    </alternativeName>
</protein>
<dbReference type="InterPro" id="IPR002891">
    <property type="entry name" value="APS"/>
</dbReference>
<evidence type="ECO:0000256" key="2">
    <source>
        <dbReference type="ARBA" id="ARBA00002632"/>
    </source>
</evidence>
<evidence type="ECO:0000256" key="1">
    <source>
        <dbReference type="ARBA" id="ARBA00001823"/>
    </source>
</evidence>
<dbReference type="EC" id="2.7.1.25" evidence="5 14"/>
<evidence type="ECO:0000256" key="6">
    <source>
        <dbReference type="ARBA" id="ARBA00018163"/>
    </source>
</evidence>
<feature type="binding site" evidence="14">
    <location>
        <begin position="43"/>
        <end position="50"/>
    </location>
    <ligand>
        <name>ATP</name>
        <dbReference type="ChEBI" id="CHEBI:30616"/>
    </ligand>
</feature>
<dbReference type="Gene3D" id="3.40.50.300">
    <property type="entry name" value="P-loop containing nucleotide triphosphate hydrolases"/>
    <property type="match status" value="1"/>
</dbReference>
<evidence type="ECO:0000256" key="4">
    <source>
        <dbReference type="ARBA" id="ARBA00007008"/>
    </source>
</evidence>
<accession>A0AAX3U264</accession>
<dbReference type="RefSeq" id="WP_301064483.1">
    <property type="nucleotide sequence ID" value="NZ_CP118709.1"/>
</dbReference>
<comment type="function">
    <text evidence="2 14 15">Catalyzes the synthesis of activated sulfate.</text>
</comment>